<dbReference type="GO" id="GO:0035539">
    <property type="term" value="F:8-oxo-7,8-dihydrodeoxyguanosine triphosphate pyrophosphatase activity"/>
    <property type="evidence" value="ECO:0007669"/>
    <property type="project" value="UniProtKB-EC"/>
</dbReference>
<evidence type="ECO:0000256" key="6">
    <source>
        <dbReference type="ARBA" id="ARBA00022763"/>
    </source>
</evidence>
<keyword evidence="9" id="KW-0234">DNA repair</keyword>
<keyword evidence="3" id="KW-0515">Mutator protein</keyword>
<dbReference type="PROSITE" id="PS51462">
    <property type="entry name" value="NUDIX"/>
    <property type="match status" value="1"/>
</dbReference>
<evidence type="ECO:0000256" key="14">
    <source>
        <dbReference type="ARBA" id="ARBA00041592"/>
    </source>
</evidence>
<evidence type="ECO:0000313" key="19">
    <source>
        <dbReference type="EMBL" id="SMO88265.1"/>
    </source>
</evidence>
<dbReference type="GO" id="GO:0044715">
    <property type="term" value="F:8-oxo-dGDP phosphatase activity"/>
    <property type="evidence" value="ECO:0007669"/>
    <property type="project" value="TreeGrafter"/>
</dbReference>
<dbReference type="AlphaFoldDB" id="A0A521EWH7"/>
<dbReference type="InterPro" id="IPR020084">
    <property type="entry name" value="NUDIX_hydrolase_CS"/>
</dbReference>
<dbReference type="Proteomes" id="UP000320300">
    <property type="component" value="Unassembled WGS sequence"/>
</dbReference>
<accession>A0A521EWH7</accession>
<evidence type="ECO:0000256" key="15">
    <source>
        <dbReference type="ARBA" id="ARBA00041979"/>
    </source>
</evidence>
<evidence type="ECO:0000256" key="13">
    <source>
        <dbReference type="ARBA" id="ARBA00040794"/>
    </source>
</evidence>
<evidence type="ECO:0000256" key="9">
    <source>
        <dbReference type="ARBA" id="ARBA00023204"/>
    </source>
</evidence>
<feature type="domain" description="Nudix hydrolase" evidence="18">
    <location>
        <begin position="1"/>
        <end position="126"/>
    </location>
</feature>
<dbReference type="InterPro" id="IPR020476">
    <property type="entry name" value="Nudix_hydrolase"/>
</dbReference>
<comment type="catalytic activity">
    <reaction evidence="10">
        <text>8-oxo-dGTP + H2O = 8-oxo-dGMP + diphosphate + H(+)</text>
        <dbReference type="Rhea" id="RHEA:31575"/>
        <dbReference type="ChEBI" id="CHEBI:15377"/>
        <dbReference type="ChEBI" id="CHEBI:15378"/>
        <dbReference type="ChEBI" id="CHEBI:33019"/>
        <dbReference type="ChEBI" id="CHEBI:63224"/>
        <dbReference type="ChEBI" id="CHEBI:77896"/>
        <dbReference type="EC" id="3.6.1.55"/>
    </reaction>
</comment>
<evidence type="ECO:0000256" key="3">
    <source>
        <dbReference type="ARBA" id="ARBA00022457"/>
    </source>
</evidence>
<evidence type="ECO:0000259" key="18">
    <source>
        <dbReference type="PROSITE" id="PS51462"/>
    </source>
</evidence>
<dbReference type="PROSITE" id="PS00893">
    <property type="entry name" value="NUDIX_BOX"/>
    <property type="match status" value="1"/>
</dbReference>
<evidence type="ECO:0000256" key="7">
    <source>
        <dbReference type="ARBA" id="ARBA00022801"/>
    </source>
</evidence>
<dbReference type="GO" id="GO:0006281">
    <property type="term" value="P:DNA repair"/>
    <property type="evidence" value="ECO:0007669"/>
    <property type="project" value="UniProtKB-KW"/>
</dbReference>
<evidence type="ECO:0000256" key="17">
    <source>
        <dbReference type="RuleBase" id="RU003476"/>
    </source>
</evidence>
<dbReference type="InterPro" id="IPR047127">
    <property type="entry name" value="MutT-like"/>
</dbReference>
<keyword evidence="5" id="KW-0479">Metal-binding</keyword>
<keyword evidence="7 17" id="KW-0378">Hydrolase</keyword>
<sequence>MIDVTCALIIGHNEKILVAQRSLTMRLPLKWEFPGGKVEPGESPEECLLREIAEELDVVVEIIKPMLPCEHDDGKQAIRLIPFICIIKRGEIRLAEHAAFVWLKAAELQSLDWAAADIPVVCQYLEGLSPH</sequence>
<comment type="similarity">
    <text evidence="2 17">Belongs to the Nudix hydrolase family.</text>
</comment>
<dbReference type="OrthoDB" id="9810648at2"/>
<dbReference type="CDD" id="cd03425">
    <property type="entry name" value="NUDIX_MutT_NudA_like"/>
    <property type="match status" value="1"/>
</dbReference>
<evidence type="ECO:0000313" key="20">
    <source>
        <dbReference type="Proteomes" id="UP000320300"/>
    </source>
</evidence>
<evidence type="ECO:0000256" key="16">
    <source>
        <dbReference type="ARBA" id="ARBA00042798"/>
    </source>
</evidence>
<dbReference type="EC" id="3.6.1.55" evidence="12"/>
<dbReference type="SUPFAM" id="SSF55811">
    <property type="entry name" value="Nudix"/>
    <property type="match status" value="1"/>
</dbReference>
<dbReference type="GO" id="GO:0006260">
    <property type="term" value="P:DNA replication"/>
    <property type="evidence" value="ECO:0007669"/>
    <property type="project" value="UniProtKB-KW"/>
</dbReference>
<proteinExistence type="inferred from homology"/>
<keyword evidence="8" id="KW-0460">Magnesium</keyword>
<dbReference type="EMBL" id="FXTN01000009">
    <property type="protein sequence ID" value="SMO88265.1"/>
    <property type="molecule type" value="Genomic_DNA"/>
</dbReference>
<dbReference type="RefSeq" id="WP_142529629.1">
    <property type="nucleotide sequence ID" value="NZ_CBCSJO010000009.1"/>
</dbReference>
<dbReference type="GO" id="GO:0008413">
    <property type="term" value="F:8-oxo-7,8-dihydroguanosine triphosphate pyrophosphatase activity"/>
    <property type="evidence" value="ECO:0007669"/>
    <property type="project" value="TreeGrafter"/>
</dbReference>
<reference evidence="19 20" key="1">
    <citation type="submission" date="2017-05" db="EMBL/GenBank/DDBJ databases">
        <authorList>
            <person name="Varghese N."/>
            <person name="Submissions S."/>
        </authorList>
    </citation>
    <scope>NUCLEOTIDE SEQUENCE [LARGE SCALE GENOMIC DNA]</scope>
    <source>
        <strain evidence="19 20">DSM 19036</strain>
    </source>
</reference>
<keyword evidence="4" id="KW-0235">DNA replication</keyword>
<evidence type="ECO:0000256" key="1">
    <source>
        <dbReference type="ARBA" id="ARBA00001946"/>
    </source>
</evidence>
<keyword evidence="20" id="KW-1185">Reference proteome</keyword>
<dbReference type="GO" id="GO:0046872">
    <property type="term" value="F:metal ion binding"/>
    <property type="evidence" value="ECO:0007669"/>
    <property type="project" value="UniProtKB-KW"/>
</dbReference>
<dbReference type="PANTHER" id="PTHR47707:SF1">
    <property type="entry name" value="NUDIX HYDROLASE FAMILY PROTEIN"/>
    <property type="match status" value="1"/>
</dbReference>
<protein>
    <recommendedName>
        <fullName evidence="13">8-oxo-dGTP diphosphatase</fullName>
        <ecNumber evidence="12">3.6.1.55</ecNumber>
    </recommendedName>
    <alternativeName>
        <fullName evidence="16">7,8-dihydro-8-oxoguanine-triphosphatase</fullName>
    </alternativeName>
    <alternativeName>
        <fullName evidence="15">Mutator protein MutT</fullName>
    </alternativeName>
    <alternativeName>
        <fullName evidence="14">dGTP pyrophosphohydrolase</fullName>
    </alternativeName>
</protein>
<evidence type="ECO:0000256" key="10">
    <source>
        <dbReference type="ARBA" id="ARBA00035861"/>
    </source>
</evidence>
<gene>
    <name evidence="19" type="ORF">SAMN06265348_109217</name>
</gene>
<comment type="cofactor">
    <cofactor evidence="1">
        <name>Mg(2+)</name>
        <dbReference type="ChEBI" id="CHEBI:18420"/>
    </cofactor>
</comment>
<evidence type="ECO:0000256" key="8">
    <source>
        <dbReference type="ARBA" id="ARBA00022842"/>
    </source>
</evidence>
<evidence type="ECO:0000256" key="2">
    <source>
        <dbReference type="ARBA" id="ARBA00005582"/>
    </source>
</evidence>
<evidence type="ECO:0000256" key="12">
    <source>
        <dbReference type="ARBA" id="ARBA00038905"/>
    </source>
</evidence>
<organism evidence="19 20">
    <name type="scientific">Pedobacter westerhofensis</name>
    <dbReference type="NCBI Taxonomy" id="425512"/>
    <lineage>
        <taxon>Bacteria</taxon>
        <taxon>Pseudomonadati</taxon>
        <taxon>Bacteroidota</taxon>
        <taxon>Sphingobacteriia</taxon>
        <taxon>Sphingobacteriales</taxon>
        <taxon>Sphingobacteriaceae</taxon>
        <taxon>Pedobacter</taxon>
    </lineage>
</organism>
<dbReference type="GO" id="GO:0044716">
    <property type="term" value="F:8-oxo-GDP phosphatase activity"/>
    <property type="evidence" value="ECO:0007669"/>
    <property type="project" value="TreeGrafter"/>
</dbReference>
<dbReference type="InterPro" id="IPR015797">
    <property type="entry name" value="NUDIX_hydrolase-like_dom_sf"/>
</dbReference>
<evidence type="ECO:0000256" key="11">
    <source>
        <dbReference type="ARBA" id="ARBA00036904"/>
    </source>
</evidence>
<dbReference type="PRINTS" id="PR00502">
    <property type="entry name" value="NUDIXFAMILY"/>
</dbReference>
<dbReference type="Pfam" id="PF00293">
    <property type="entry name" value="NUDIX"/>
    <property type="match status" value="1"/>
</dbReference>
<comment type="catalytic activity">
    <reaction evidence="11">
        <text>8-oxo-GTP + H2O = 8-oxo-GMP + diphosphate + H(+)</text>
        <dbReference type="Rhea" id="RHEA:67616"/>
        <dbReference type="ChEBI" id="CHEBI:15377"/>
        <dbReference type="ChEBI" id="CHEBI:15378"/>
        <dbReference type="ChEBI" id="CHEBI:33019"/>
        <dbReference type="ChEBI" id="CHEBI:143553"/>
        <dbReference type="ChEBI" id="CHEBI:145694"/>
    </reaction>
</comment>
<dbReference type="PANTHER" id="PTHR47707">
    <property type="entry name" value="8-OXO-DGTP DIPHOSPHATASE"/>
    <property type="match status" value="1"/>
</dbReference>
<dbReference type="InterPro" id="IPR000086">
    <property type="entry name" value="NUDIX_hydrolase_dom"/>
</dbReference>
<evidence type="ECO:0000256" key="4">
    <source>
        <dbReference type="ARBA" id="ARBA00022705"/>
    </source>
</evidence>
<evidence type="ECO:0000256" key="5">
    <source>
        <dbReference type="ARBA" id="ARBA00022723"/>
    </source>
</evidence>
<dbReference type="Gene3D" id="3.90.79.10">
    <property type="entry name" value="Nucleoside Triphosphate Pyrophosphohydrolase"/>
    <property type="match status" value="1"/>
</dbReference>
<name>A0A521EWH7_9SPHI</name>
<keyword evidence="6" id="KW-0227">DNA damage</keyword>